<name>A0A8H4RRS7_9HELO</name>
<keyword evidence="2" id="KW-1185">Reference proteome</keyword>
<dbReference type="Proteomes" id="UP000566819">
    <property type="component" value="Unassembled WGS sequence"/>
</dbReference>
<dbReference type="AlphaFoldDB" id="A0A8H4RRS7"/>
<dbReference type="OrthoDB" id="3531154at2759"/>
<sequence>MRRDESTFNDLSIPATEPCATFYAIFETDFVQVRIHVKQPAVILSKNVLTLRKFPVEIRKIIYSDVIADSGLTTGLIAAARPDSLLYGEVLETLFKEHVFVLSVGNQKTFSSLSNKPVKCPENADLVNQVRKAITQRVPKFYLKGTEGLLTSDVSMYFPIRTRITDITMEFQGRRVNVHQFYDITKLWFKYFSTVVNFTVIWTNVSIQGNKSVFGRAPYPPEALKGAIRVANKWLKVEAVLVEEKGELQMKRQGNTVRSEGRGMSRSRDMAQGSELEIFTWT</sequence>
<organism evidence="1 2">
    <name type="scientific">Cudoniella acicularis</name>
    <dbReference type="NCBI Taxonomy" id="354080"/>
    <lineage>
        <taxon>Eukaryota</taxon>
        <taxon>Fungi</taxon>
        <taxon>Dikarya</taxon>
        <taxon>Ascomycota</taxon>
        <taxon>Pezizomycotina</taxon>
        <taxon>Leotiomycetes</taxon>
        <taxon>Helotiales</taxon>
        <taxon>Tricladiaceae</taxon>
        <taxon>Cudoniella</taxon>
    </lineage>
</organism>
<comment type="caution">
    <text evidence="1">The sequence shown here is derived from an EMBL/GenBank/DDBJ whole genome shotgun (WGS) entry which is preliminary data.</text>
</comment>
<accession>A0A8H4RRS7</accession>
<reference evidence="1 2" key="1">
    <citation type="submission" date="2020-03" db="EMBL/GenBank/DDBJ databases">
        <title>Draft Genome Sequence of Cudoniella acicularis.</title>
        <authorList>
            <person name="Buettner E."/>
            <person name="Kellner H."/>
        </authorList>
    </citation>
    <scope>NUCLEOTIDE SEQUENCE [LARGE SCALE GENOMIC DNA]</scope>
    <source>
        <strain evidence="1 2">DSM 108380</strain>
    </source>
</reference>
<gene>
    <name evidence="1" type="ORF">G7Y89_g3917</name>
</gene>
<protein>
    <submittedName>
        <fullName evidence="1">Uncharacterized protein</fullName>
    </submittedName>
</protein>
<proteinExistence type="predicted"/>
<evidence type="ECO:0000313" key="1">
    <source>
        <dbReference type="EMBL" id="KAF4634188.1"/>
    </source>
</evidence>
<evidence type="ECO:0000313" key="2">
    <source>
        <dbReference type="Proteomes" id="UP000566819"/>
    </source>
</evidence>
<dbReference type="EMBL" id="JAAMPI010000202">
    <property type="protein sequence ID" value="KAF4634188.1"/>
    <property type="molecule type" value="Genomic_DNA"/>
</dbReference>